<dbReference type="PANTHER" id="PTHR21382:SF1">
    <property type="entry name" value="NADH DEHYDROGENASE [UBIQUINONE] 1 ALPHA SUBCOMPLEX SUBUNIT 11"/>
    <property type="match status" value="1"/>
</dbReference>
<evidence type="ECO:0000256" key="2">
    <source>
        <dbReference type="ARBA" id="ARBA00022692"/>
    </source>
</evidence>
<gene>
    <name evidence="8" type="ORF">F1559_002223</name>
</gene>
<keyword evidence="4" id="KW-1133">Transmembrane helix</keyword>
<evidence type="ECO:0000313" key="9">
    <source>
        <dbReference type="Proteomes" id="UP000530660"/>
    </source>
</evidence>
<comment type="subcellular location">
    <subcellularLocation>
        <location evidence="1">Mitochondrion inner membrane</location>
        <topology evidence="1">Multi-pass membrane protein</topology>
    </subcellularLocation>
</comment>
<dbReference type="AlphaFoldDB" id="A0A7J7IBK2"/>
<evidence type="ECO:0000313" key="8">
    <source>
        <dbReference type="EMBL" id="KAF6000462.1"/>
    </source>
</evidence>
<dbReference type="Pfam" id="PF02466">
    <property type="entry name" value="Tim17"/>
    <property type="match status" value="1"/>
</dbReference>
<dbReference type="InterPro" id="IPR039205">
    <property type="entry name" value="NDUFA11"/>
</dbReference>
<protein>
    <recommendedName>
        <fullName evidence="10">Complex I-B14.7</fullName>
    </recommendedName>
</protein>
<evidence type="ECO:0000256" key="5">
    <source>
        <dbReference type="ARBA" id="ARBA00023128"/>
    </source>
</evidence>
<dbReference type="EMBL" id="VWRR01000020">
    <property type="protein sequence ID" value="KAF6000462.1"/>
    <property type="molecule type" value="Genomic_DNA"/>
</dbReference>
<keyword evidence="6" id="KW-0472">Membrane</keyword>
<evidence type="ECO:0000256" key="4">
    <source>
        <dbReference type="ARBA" id="ARBA00022989"/>
    </source>
</evidence>
<feature type="region of interest" description="Disordered" evidence="7">
    <location>
        <begin position="193"/>
        <end position="214"/>
    </location>
</feature>
<accession>A0A7J7IBK2</accession>
<evidence type="ECO:0000256" key="6">
    <source>
        <dbReference type="ARBA" id="ARBA00023136"/>
    </source>
</evidence>
<dbReference type="Proteomes" id="UP000530660">
    <property type="component" value="Unassembled WGS sequence"/>
</dbReference>
<dbReference type="PANTHER" id="PTHR21382">
    <property type="entry name" value="NADH-UBIQUINONE OXIDOREDUCTASE SUBUNIT"/>
    <property type="match status" value="1"/>
</dbReference>
<evidence type="ECO:0000256" key="1">
    <source>
        <dbReference type="ARBA" id="ARBA00004448"/>
    </source>
</evidence>
<name>A0A7J7IBK2_9RHOD</name>
<keyword evidence="9" id="KW-1185">Reference proteome</keyword>
<reference evidence="8 9" key="1">
    <citation type="journal article" date="2020" name="J. Phycol.">
        <title>Comparative genome analysis reveals Cyanidiococcus gen. nov., a new extremophilic red algal genus sister to Cyanidioschyzon (Cyanidioschyzonaceae, Rhodophyta).</title>
        <authorList>
            <person name="Liu S.-L."/>
            <person name="Chiang Y.-R."/>
            <person name="Yoon H.S."/>
            <person name="Fu H.-Y."/>
        </authorList>
    </citation>
    <scope>NUCLEOTIDE SEQUENCE [LARGE SCALE GENOMIC DNA]</scope>
    <source>
        <strain evidence="8 9">THAL066</strain>
    </source>
</reference>
<comment type="caution">
    <text evidence="8">The sequence shown here is derived from an EMBL/GenBank/DDBJ whole genome shotgun (WGS) entry which is preliminary data.</text>
</comment>
<evidence type="ECO:0000256" key="3">
    <source>
        <dbReference type="ARBA" id="ARBA00022792"/>
    </source>
</evidence>
<keyword evidence="2" id="KW-0812">Transmembrane</keyword>
<organism evidence="8 9">
    <name type="scientific">Cyanidiococcus yangmingshanensis</name>
    <dbReference type="NCBI Taxonomy" id="2690220"/>
    <lineage>
        <taxon>Eukaryota</taxon>
        <taxon>Rhodophyta</taxon>
        <taxon>Bangiophyceae</taxon>
        <taxon>Cyanidiales</taxon>
        <taxon>Cyanidiaceae</taxon>
        <taxon>Cyanidiococcus</taxon>
    </lineage>
</organism>
<sequence length="214" mass="22565">MASEEDDVGFLSRLVQNVVTGGLLGTVLGTSLVYWHSYEQSPRAPQWLSKPHEGSTRIPFGFQGPLRRAKPSRTSSAAAASASELVHPALQSPWRTVATHAGFLSSIGGLFVVGEYAARAVRGDKQDAWNSAVGGCLAGSAFGVRAGSLGTGVGICAVLGAFGAFADWMFTESDDAEDASKVPTFRHRIELAQLGDERTESTSQDEARHSIGQA</sequence>
<evidence type="ECO:0008006" key="10">
    <source>
        <dbReference type="Google" id="ProtNLM"/>
    </source>
</evidence>
<evidence type="ECO:0000256" key="7">
    <source>
        <dbReference type="SAM" id="MobiDB-lite"/>
    </source>
</evidence>
<keyword evidence="3" id="KW-0999">Mitochondrion inner membrane</keyword>
<dbReference type="GO" id="GO:0006120">
    <property type="term" value="P:mitochondrial electron transport, NADH to ubiquinone"/>
    <property type="evidence" value="ECO:0007669"/>
    <property type="project" value="InterPro"/>
</dbReference>
<proteinExistence type="predicted"/>
<keyword evidence="5" id="KW-0496">Mitochondrion</keyword>
<dbReference type="GO" id="GO:0005743">
    <property type="term" value="C:mitochondrial inner membrane"/>
    <property type="evidence" value="ECO:0007669"/>
    <property type="project" value="UniProtKB-SubCell"/>
</dbReference>
<dbReference type="GO" id="GO:0045271">
    <property type="term" value="C:respiratory chain complex I"/>
    <property type="evidence" value="ECO:0007669"/>
    <property type="project" value="InterPro"/>
</dbReference>
<dbReference type="OrthoDB" id="1913277at2759"/>